<feature type="transmembrane region" description="Helical" evidence="4">
    <location>
        <begin position="66"/>
        <end position="88"/>
    </location>
</feature>
<protein>
    <submittedName>
        <fullName evidence="6">Transcriptional regulator, AraC family</fullName>
    </submittedName>
</protein>
<dbReference type="Proteomes" id="UP000184432">
    <property type="component" value="Unassembled WGS sequence"/>
</dbReference>
<evidence type="ECO:0000313" key="6">
    <source>
        <dbReference type="EMBL" id="SHI41853.1"/>
    </source>
</evidence>
<feature type="transmembrane region" description="Helical" evidence="4">
    <location>
        <begin position="128"/>
        <end position="154"/>
    </location>
</feature>
<dbReference type="PANTHER" id="PTHR43280">
    <property type="entry name" value="ARAC-FAMILY TRANSCRIPTIONAL REGULATOR"/>
    <property type="match status" value="1"/>
</dbReference>
<dbReference type="InterPro" id="IPR018060">
    <property type="entry name" value="HTH_AraC"/>
</dbReference>
<dbReference type="Gene3D" id="1.10.10.60">
    <property type="entry name" value="Homeodomain-like"/>
    <property type="match status" value="1"/>
</dbReference>
<gene>
    <name evidence="6" type="ORF">SAMN04488508_101554</name>
</gene>
<evidence type="ECO:0000256" key="2">
    <source>
        <dbReference type="ARBA" id="ARBA00023125"/>
    </source>
</evidence>
<sequence length="350" mass="40148">MDFLDILLIIISSAGLLHGLSFAVYLSFFKKKKTTANILLGLLLVFMAFRIGKSVLLHFGDDLEPIFIFIGLAFLLLIGPLLRWYVIAMTRPNFLLPKTYLLELIPFVLVFVSSFMVTNSWFDENNRTAVIVFGSVLISIYLHFAFYIIASAILIRQMKKKHQHTLLTKFQKSILQWLSLLIVGFVIIWISYVLNIIENTVPYIVGPIMYSLVIYFLSYKAFQLKTTDVDGNVFKENKDIQLFDQLSQFVVKEKRYLEPDFSLSILSKLIGKSTQKTSEIINQYGNQNFNDFINYYRVQDAKSLLKQDSSQLLKIASIAFDVGFSSLSSFNAAFKKFEGVTPSAYRKENI</sequence>
<keyword evidence="4" id="KW-0812">Transmembrane</keyword>
<evidence type="ECO:0000259" key="5">
    <source>
        <dbReference type="PROSITE" id="PS01124"/>
    </source>
</evidence>
<dbReference type="AlphaFoldDB" id="A0A1M6B057"/>
<dbReference type="STRING" id="570521.SAMN04488508_101554"/>
<keyword evidence="2" id="KW-0238">DNA-binding</keyword>
<keyword evidence="7" id="KW-1185">Reference proteome</keyword>
<evidence type="ECO:0000256" key="3">
    <source>
        <dbReference type="ARBA" id="ARBA00023163"/>
    </source>
</evidence>
<dbReference type="InterPro" id="IPR009057">
    <property type="entry name" value="Homeodomain-like_sf"/>
</dbReference>
<evidence type="ECO:0000256" key="1">
    <source>
        <dbReference type="ARBA" id="ARBA00023015"/>
    </source>
</evidence>
<evidence type="ECO:0000313" key="7">
    <source>
        <dbReference type="Proteomes" id="UP000184432"/>
    </source>
</evidence>
<feature type="domain" description="HTH araC/xylS-type" evidence="5">
    <location>
        <begin position="244"/>
        <end position="348"/>
    </location>
</feature>
<dbReference type="PROSITE" id="PS00041">
    <property type="entry name" value="HTH_ARAC_FAMILY_1"/>
    <property type="match status" value="1"/>
</dbReference>
<dbReference type="EMBL" id="FQYP01000001">
    <property type="protein sequence ID" value="SHI41853.1"/>
    <property type="molecule type" value="Genomic_DNA"/>
</dbReference>
<feature type="transmembrane region" description="Helical" evidence="4">
    <location>
        <begin position="38"/>
        <end position="60"/>
    </location>
</feature>
<feature type="transmembrane region" description="Helical" evidence="4">
    <location>
        <begin position="200"/>
        <end position="217"/>
    </location>
</feature>
<feature type="transmembrane region" description="Helical" evidence="4">
    <location>
        <begin position="100"/>
        <end position="122"/>
    </location>
</feature>
<dbReference type="InterPro" id="IPR018062">
    <property type="entry name" value="HTH_AraC-typ_CS"/>
</dbReference>
<dbReference type="PRINTS" id="PR00032">
    <property type="entry name" value="HTHARAC"/>
</dbReference>
<accession>A0A1M6B057</accession>
<feature type="transmembrane region" description="Helical" evidence="4">
    <location>
        <begin position="174"/>
        <end position="194"/>
    </location>
</feature>
<dbReference type="PANTHER" id="PTHR43280:SF29">
    <property type="entry name" value="ARAC-FAMILY TRANSCRIPTIONAL REGULATOR"/>
    <property type="match status" value="1"/>
</dbReference>
<dbReference type="PROSITE" id="PS01124">
    <property type="entry name" value="HTH_ARAC_FAMILY_2"/>
    <property type="match status" value="1"/>
</dbReference>
<dbReference type="GO" id="GO:0043565">
    <property type="term" value="F:sequence-specific DNA binding"/>
    <property type="evidence" value="ECO:0007669"/>
    <property type="project" value="InterPro"/>
</dbReference>
<proteinExistence type="predicted"/>
<keyword evidence="3" id="KW-0804">Transcription</keyword>
<feature type="transmembrane region" description="Helical" evidence="4">
    <location>
        <begin position="6"/>
        <end position="26"/>
    </location>
</feature>
<keyword evidence="4" id="KW-1133">Transmembrane helix</keyword>
<keyword evidence="4" id="KW-0472">Membrane</keyword>
<name>A0A1M6B057_9FLAO</name>
<keyword evidence="1" id="KW-0805">Transcription regulation</keyword>
<dbReference type="GO" id="GO:0003700">
    <property type="term" value="F:DNA-binding transcription factor activity"/>
    <property type="evidence" value="ECO:0007669"/>
    <property type="project" value="InterPro"/>
</dbReference>
<dbReference type="SMART" id="SM00342">
    <property type="entry name" value="HTH_ARAC"/>
    <property type="match status" value="1"/>
</dbReference>
<dbReference type="SUPFAM" id="SSF46689">
    <property type="entry name" value="Homeodomain-like"/>
    <property type="match status" value="1"/>
</dbReference>
<dbReference type="InterPro" id="IPR020449">
    <property type="entry name" value="Tscrpt_reg_AraC-type_HTH"/>
</dbReference>
<dbReference type="RefSeq" id="WP_073313618.1">
    <property type="nucleotide sequence ID" value="NZ_FQYP01000001.1"/>
</dbReference>
<reference evidence="7" key="1">
    <citation type="submission" date="2016-11" db="EMBL/GenBank/DDBJ databases">
        <authorList>
            <person name="Varghese N."/>
            <person name="Submissions S."/>
        </authorList>
    </citation>
    <scope>NUCLEOTIDE SEQUENCE [LARGE SCALE GENOMIC DNA]</scope>
    <source>
        <strain evidence="7">DSM 22623</strain>
    </source>
</reference>
<dbReference type="Pfam" id="PF12833">
    <property type="entry name" value="HTH_18"/>
    <property type="match status" value="1"/>
</dbReference>
<evidence type="ECO:0000256" key="4">
    <source>
        <dbReference type="SAM" id="Phobius"/>
    </source>
</evidence>
<dbReference type="OrthoDB" id="9779074at2"/>
<organism evidence="6 7">
    <name type="scientific">Aquimarina spongiae</name>
    <dbReference type="NCBI Taxonomy" id="570521"/>
    <lineage>
        <taxon>Bacteria</taxon>
        <taxon>Pseudomonadati</taxon>
        <taxon>Bacteroidota</taxon>
        <taxon>Flavobacteriia</taxon>
        <taxon>Flavobacteriales</taxon>
        <taxon>Flavobacteriaceae</taxon>
        <taxon>Aquimarina</taxon>
    </lineage>
</organism>